<dbReference type="GO" id="GO:0101006">
    <property type="term" value="F:protein histidine phosphatase activity"/>
    <property type="evidence" value="ECO:0007669"/>
    <property type="project" value="InterPro"/>
</dbReference>
<dbReference type="Proteomes" id="UP000078356">
    <property type="component" value="Unassembled WGS sequence"/>
</dbReference>
<comment type="caution">
    <text evidence="1">The sequence shown here is derived from an EMBL/GenBank/DDBJ whole genome shotgun (WGS) entry which is preliminary data.</text>
</comment>
<proteinExistence type="predicted"/>
<dbReference type="RefSeq" id="WP_064308387.1">
    <property type="nucleotide sequence ID" value="NZ_LWCR01000023.1"/>
</dbReference>
<dbReference type="SMART" id="SM00855">
    <property type="entry name" value="PGAM"/>
    <property type="match status" value="1"/>
</dbReference>
<accession>A0A178LDS5</accession>
<sequence length="151" mass="16460">MKLWLLRHGEAEARASSDELRELTMAGRAEVLRSALQLQGAQLRLILASPYVRAQQTAALVQQQLGWPGEVRSASWATPDGEPERALDELERLGVEELLLVTHNPFVAELAGWLLHGHRQAPVAMGTASLLCLEAPLSLAGGFELVSHFHG</sequence>
<dbReference type="Gene3D" id="3.40.50.1240">
    <property type="entry name" value="Phosphoglycerate mutase-like"/>
    <property type="match status" value="1"/>
</dbReference>
<name>A0A178LDS5_9PSED</name>
<dbReference type="InterPro" id="IPR013078">
    <property type="entry name" value="His_Pase_superF_clade-1"/>
</dbReference>
<gene>
    <name evidence="1" type="ORF">A4V15_04815</name>
</gene>
<dbReference type="Pfam" id="PF00300">
    <property type="entry name" value="His_Phos_1"/>
    <property type="match status" value="1"/>
</dbReference>
<dbReference type="GO" id="GO:0005737">
    <property type="term" value="C:cytoplasm"/>
    <property type="evidence" value="ECO:0007669"/>
    <property type="project" value="InterPro"/>
</dbReference>
<evidence type="ECO:0000313" key="1">
    <source>
        <dbReference type="EMBL" id="OAN28384.1"/>
    </source>
</evidence>
<dbReference type="AlphaFoldDB" id="A0A178LDS5"/>
<dbReference type="InterPro" id="IPR004449">
    <property type="entry name" value="SixA"/>
</dbReference>
<reference evidence="1 2" key="1">
    <citation type="submission" date="2016-04" db="EMBL/GenBank/DDBJ databases">
        <title>Draft Genome Sequences of Staphylococcus capitis Strain H36, S. capitis Strain H65, S. cohnii Strain H62, S. hominis Strain H69, Mycobacterium iranicum Strain H39, Plantibacter sp. Strain H53, Pseudomonas oryzihabitans Strain H72, and Microbacterium sp. Strain H83, isolated from residential settings.</title>
        <authorList>
            <person name="Lymperopoulou D."/>
            <person name="Adams R.I."/>
            <person name="Lindow S."/>
            <person name="Coil D.A."/>
            <person name="Jospin G."/>
            <person name="Eisen J.A."/>
        </authorList>
    </citation>
    <scope>NUCLEOTIDE SEQUENCE [LARGE SCALE GENOMIC DNA]</scope>
    <source>
        <strain evidence="1 2">H72</strain>
    </source>
</reference>
<dbReference type="EMBL" id="LWCR01000023">
    <property type="protein sequence ID" value="OAN28384.1"/>
    <property type="molecule type" value="Genomic_DNA"/>
</dbReference>
<evidence type="ECO:0000313" key="2">
    <source>
        <dbReference type="Proteomes" id="UP000078356"/>
    </source>
</evidence>
<protein>
    <submittedName>
        <fullName evidence="1">Phosphohistidine phosphatase SixA</fullName>
    </submittedName>
</protein>
<dbReference type="NCBIfam" id="TIGR00249">
    <property type="entry name" value="sixA"/>
    <property type="match status" value="1"/>
</dbReference>
<dbReference type="OrthoDB" id="92610at2"/>
<dbReference type="CDD" id="cd07067">
    <property type="entry name" value="HP_PGM_like"/>
    <property type="match status" value="1"/>
</dbReference>
<dbReference type="SUPFAM" id="SSF53254">
    <property type="entry name" value="Phosphoglycerate mutase-like"/>
    <property type="match status" value="1"/>
</dbReference>
<dbReference type="InterPro" id="IPR029033">
    <property type="entry name" value="His_PPase_superfam"/>
</dbReference>
<organism evidence="1 2">
    <name type="scientific">Pseudomonas oryzihabitans</name>
    <dbReference type="NCBI Taxonomy" id="47885"/>
    <lineage>
        <taxon>Bacteria</taxon>
        <taxon>Pseudomonadati</taxon>
        <taxon>Pseudomonadota</taxon>
        <taxon>Gammaproteobacteria</taxon>
        <taxon>Pseudomonadales</taxon>
        <taxon>Pseudomonadaceae</taxon>
        <taxon>Pseudomonas</taxon>
    </lineage>
</organism>